<keyword evidence="1" id="KW-1133">Transmembrane helix</keyword>
<evidence type="ECO:0008006" key="4">
    <source>
        <dbReference type="Google" id="ProtNLM"/>
    </source>
</evidence>
<evidence type="ECO:0000313" key="3">
    <source>
        <dbReference type="Proteomes" id="UP000031518"/>
    </source>
</evidence>
<name>A0A0B6WYW6_9BACT</name>
<feature type="transmembrane region" description="Helical" evidence="1">
    <location>
        <begin position="7"/>
        <end position="27"/>
    </location>
</feature>
<evidence type="ECO:0000256" key="1">
    <source>
        <dbReference type="SAM" id="Phobius"/>
    </source>
</evidence>
<dbReference type="OrthoDB" id="5294792at2"/>
<dbReference type="AlphaFoldDB" id="A0A0B6WYW6"/>
<protein>
    <recommendedName>
        <fullName evidence="4">DUF4383 domain-containing protein</fullName>
    </recommendedName>
</protein>
<organism evidence="2 3">
    <name type="scientific">Pyrinomonas methylaliphatogenes</name>
    <dbReference type="NCBI Taxonomy" id="454194"/>
    <lineage>
        <taxon>Bacteria</taxon>
        <taxon>Pseudomonadati</taxon>
        <taxon>Acidobacteriota</taxon>
        <taxon>Blastocatellia</taxon>
        <taxon>Blastocatellales</taxon>
        <taxon>Pyrinomonadaceae</taxon>
        <taxon>Pyrinomonas</taxon>
    </lineage>
</organism>
<reference evidence="2 3" key="1">
    <citation type="submission" date="2013-12" db="EMBL/GenBank/DDBJ databases">
        <authorList>
            <person name="Stott M."/>
        </authorList>
    </citation>
    <scope>NUCLEOTIDE SEQUENCE [LARGE SCALE GENOMIC DNA]</scope>
    <source>
        <strain evidence="2 3">K22</strain>
    </source>
</reference>
<accession>A0A0B6WYW6</accession>
<keyword evidence="1" id="KW-0812">Transmembrane</keyword>
<proteinExistence type="predicted"/>
<keyword evidence="1" id="KW-0472">Membrane</keyword>
<dbReference type="Proteomes" id="UP000031518">
    <property type="component" value="Unassembled WGS sequence"/>
</dbReference>
<evidence type="ECO:0000313" key="2">
    <source>
        <dbReference type="EMBL" id="CDM66296.1"/>
    </source>
</evidence>
<reference evidence="2 3" key="2">
    <citation type="submission" date="2015-01" db="EMBL/GenBank/DDBJ databases">
        <title>Complete genome sequence of Pyrinomonas methylaliphatogenes type strain K22T.</title>
        <authorList>
            <person name="Lee K.C.Y."/>
            <person name="Power J.F."/>
            <person name="Dunfield P.F."/>
            <person name="Morgan X.C."/>
            <person name="Huttenhower C."/>
            <person name="Stott M.B."/>
        </authorList>
    </citation>
    <scope>NUCLEOTIDE SEQUENCE [LARGE SCALE GENOMIC DNA]</scope>
    <source>
        <strain evidence="2 3">K22</strain>
    </source>
</reference>
<sequence length="142" mass="14758">MAKTISKVLGVVFILVGLIGFVSHGFLGTHLSLAHNLIHIISGAIALYFGFGGTLSGARLFCLIFGAIYLLLGLIGFALGGPGVPTISAMAGMGQDARLWRVLPGTLELGVMDHVVHILLGIVFLIGGFLTKAEVGRTAETT</sequence>
<feature type="transmembrane region" description="Helical" evidence="1">
    <location>
        <begin position="58"/>
        <end position="80"/>
    </location>
</feature>
<dbReference type="RefSeq" id="WP_157770843.1">
    <property type="nucleotide sequence ID" value="NZ_CBXV010000008.1"/>
</dbReference>
<feature type="transmembrane region" description="Helical" evidence="1">
    <location>
        <begin position="114"/>
        <end position="131"/>
    </location>
</feature>
<dbReference type="STRING" id="454194.PYK22_02323"/>
<feature type="transmembrane region" description="Helical" evidence="1">
    <location>
        <begin position="33"/>
        <end position="51"/>
    </location>
</feature>
<dbReference type="EMBL" id="CBXV010000008">
    <property type="protein sequence ID" value="CDM66296.1"/>
    <property type="molecule type" value="Genomic_DNA"/>
</dbReference>
<keyword evidence="3" id="KW-1185">Reference proteome</keyword>
<gene>
    <name evidence="2" type="ORF">PYK22_02323</name>
</gene>